<dbReference type="PANTHER" id="PTHR23053:SF0">
    <property type="entry name" value="HYDROCEPHALUS-INDUCING PROTEIN HOMOLOG"/>
    <property type="match status" value="1"/>
</dbReference>
<feature type="compositionally biased region" description="Basic and acidic residues" evidence="7">
    <location>
        <begin position="1455"/>
        <end position="1467"/>
    </location>
</feature>
<feature type="region of interest" description="Disordered" evidence="7">
    <location>
        <begin position="1182"/>
        <end position="1255"/>
    </location>
</feature>
<evidence type="ECO:0000256" key="1">
    <source>
        <dbReference type="ARBA" id="ARBA00004138"/>
    </source>
</evidence>
<feature type="domain" description="HYDIN/VesB/CFA65-like Ig-like" evidence="8">
    <location>
        <begin position="544"/>
        <end position="636"/>
    </location>
</feature>
<feature type="region of interest" description="Disordered" evidence="7">
    <location>
        <begin position="2708"/>
        <end position="2752"/>
    </location>
</feature>
<feature type="region of interest" description="Disordered" evidence="7">
    <location>
        <begin position="3790"/>
        <end position="3829"/>
    </location>
</feature>
<feature type="region of interest" description="Disordered" evidence="7">
    <location>
        <begin position="1496"/>
        <end position="1523"/>
    </location>
</feature>
<evidence type="ECO:0000259" key="8">
    <source>
        <dbReference type="Pfam" id="PF22544"/>
    </source>
</evidence>
<feature type="compositionally biased region" description="Low complexity" evidence="7">
    <location>
        <begin position="1468"/>
        <end position="1480"/>
    </location>
</feature>
<feature type="coiled-coil region" evidence="6">
    <location>
        <begin position="2241"/>
        <end position="2329"/>
    </location>
</feature>
<dbReference type="GO" id="GO:1904158">
    <property type="term" value="P:axonemal central apparatus assembly"/>
    <property type="evidence" value="ECO:0007669"/>
    <property type="project" value="TreeGrafter"/>
</dbReference>
<evidence type="ECO:0000256" key="2">
    <source>
        <dbReference type="ARBA" id="ARBA00004496"/>
    </source>
</evidence>
<feature type="compositionally biased region" description="Pro residues" evidence="7">
    <location>
        <begin position="2550"/>
        <end position="2560"/>
    </location>
</feature>
<evidence type="ECO:0000256" key="3">
    <source>
        <dbReference type="ARBA" id="ARBA00022490"/>
    </source>
</evidence>
<feature type="compositionally biased region" description="Low complexity" evidence="7">
    <location>
        <begin position="2732"/>
        <end position="2744"/>
    </location>
</feature>
<feature type="region of interest" description="Disordered" evidence="7">
    <location>
        <begin position="3422"/>
        <end position="3441"/>
    </location>
</feature>
<keyword evidence="3" id="KW-0963">Cytoplasm</keyword>
<evidence type="ECO:0000256" key="6">
    <source>
        <dbReference type="SAM" id="Coils"/>
    </source>
</evidence>
<protein>
    <recommendedName>
        <fullName evidence="8">HYDIN/VesB/CFA65-like Ig-like domain-containing protein</fullName>
    </recommendedName>
</protein>
<feature type="region of interest" description="Disordered" evidence="7">
    <location>
        <begin position="4868"/>
        <end position="4919"/>
    </location>
</feature>
<feature type="region of interest" description="Disordered" evidence="7">
    <location>
        <begin position="341"/>
        <end position="375"/>
    </location>
</feature>
<evidence type="ECO:0000256" key="7">
    <source>
        <dbReference type="SAM" id="MobiDB-lite"/>
    </source>
</evidence>
<feature type="region of interest" description="Disordered" evidence="7">
    <location>
        <begin position="3376"/>
        <end position="3398"/>
    </location>
</feature>
<accession>A0A0G4I9B7</accession>
<feature type="compositionally biased region" description="Pro residues" evidence="7">
    <location>
        <begin position="1582"/>
        <end position="1593"/>
    </location>
</feature>
<feature type="region of interest" description="Disordered" evidence="7">
    <location>
        <begin position="2548"/>
        <end position="2618"/>
    </location>
</feature>
<feature type="region of interest" description="Disordered" evidence="7">
    <location>
        <begin position="3930"/>
        <end position="3951"/>
    </location>
</feature>
<keyword evidence="4" id="KW-0969">Cilium</keyword>
<organism evidence="9">
    <name type="scientific">Chromera velia CCMP2878</name>
    <dbReference type="NCBI Taxonomy" id="1169474"/>
    <lineage>
        <taxon>Eukaryota</taxon>
        <taxon>Sar</taxon>
        <taxon>Alveolata</taxon>
        <taxon>Colpodellida</taxon>
        <taxon>Chromeraceae</taxon>
        <taxon>Chromera</taxon>
    </lineage>
</organism>
<feature type="compositionally biased region" description="Gly residues" evidence="7">
    <location>
        <begin position="3422"/>
        <end position="3440"/>
    </location>
</feature>
<feature type="region of interest" description="Disordered" evidence="7">
    <location>
        <begin position="4828"/>
        <end position="4849"/>
    </location>
</feature>
<feature type="compositionally biased region" description="Low complexity" evidence="7">
    <location>
        <begin position="4872"/>
        <end position="4883"/>
    </location>
</feature>
<feature type="compositionally biased region" description="Polar residues" evidence="7">
    <location>
        <begin position="1600"/>
        <end position="1609"/>
    </location>
</feature>
<sequence length="5376" mass="582820">MKSITLTKSGTRRGGEGTAKYASRSSGDKPGAVLSQPLGRRSEKEKSPSELIADIQKNHMAFLPNETDAHGKPRILEKLDISEFSLQTTSAVPDDEPLFVPSPSIITFRDFQALQTYDAVLSLRNQDQVARRVKIILPATHKQYFEIIPGPGKRPSLSEKVAPGMSVSWTIRFNPDARFDYAVDLVVVTERADKATKFTVTTDGPFSTSVSSGHLEPSGSLLVSVFFQPSSVQNFSGTLTLQYGEGLKSVTRLSGHAYTANLVFSERSVKLEDTFIHLKSVRQLTIQNNSDACVEFHWKAFASRAEEDKQKGRLEVQLGQEKQEEALFLLSQVDLNVDSSEGGMDVGADDATTAMDEGSIEDDAPDARREEESAYSRKEKRVLDILDRKYRNIAKANSSVSITISFAPKAAFNYQCVAYCSIIGSAERVPFLMMGTGIGPKAVFSFDELEVGEVFVFSSHRYEVELSNRGAVPVNFCLKPNSSPLGSQFKFDPTEGKIDVGEKQTIVIEFNPEVLGEFNESFIWKMEGSAVDNILTFKGCCVVPSFSFDIDRLSFGIVSFGFLQSKTLCLTNTSEVPLKYALRVPGDGRFLQKEFDVTPKRGTLLPSCSQKIQVDFIPVHVRAYACSLVVDLEGVGQDLLALPIDARCGVPAVQIEPSETVHFGEIFLRYPFHQSFTIHNVSSLPAKFEIQPQDEAGKGVCEWEVDQMSGAIPPATSHSITVTLLAHRTGKMHAPLHLRILGQPSHHPLNLIATSVGPRLIVASTKLDFGRVPCIQPVQKELKVTNDSYIDAEIRILFKNKMSLWTVSPKFLRMSPHETTSIGLTLVCDEAADVSDVLFLVVKDSSDVAVTLKARGVDTPLFCLESLEVVDFERLYTTRAASKTFVIENRGKKERKLTWAHFEQRGKSAKDKEKDEAVKPKARTGRGKIDQALIDQQPERVFTVEPPTALLPPKSMCKFTFHALSFLPGEITETIQCTELVGQDRQPKSVYMTECKGIFLQPLLQMSLPQVSFLYAWQDETNPEPSQFAEIIPDEEIEADPADHLRLPILEKELVLTNISPLPVAFALKCKPPFASSLDTARLQAGESAKALIAFDPSYRVDRISATIRQKMQITYEDHPQTDTLELVGEALFPNLTVSRAAISFGAVLNETSRSLPLEITNTGKIPVDYVWYFHEAEKEKTLSEKEKETLGEKKDAKRERQSTDQNQQTQRRSEPRGSETTASMVAAPGSPPGKKDKEALKEQREKEREEAALGPLPVELNEVFDILPLRGRLEPGQTERISVSYFAFPNRKVSTTAVCSVRGGPEYEVQLSGEGSSLDYKVDKQELSFGNVAFNRSAEGEILLTNTGKLPFVFGWNLSQLSRPWLVDVTPQSGTLMGGQKQRLMIRFRPGMPMEFEESLFLECAHFEAQKIVVKGCGIFHAALLSLPRVDEFQHGALREDAKVRLWAKEKAEMEQQEDKVEEHSGSGRSSASVSQMSRGTRAMSMVGSVIDGSVADGSDLMSRRPSFHTDDSSKKMSIRSMTPREFLSSELDVEVDRHMLCDVLETQFSALMLKFAAQSAAEQVKASPRKQRGPSGGPAPLAPPPTKPPPVSAIAGETGTSCPSSSGGVPKGWRFTPAQCRQMEDVTPVVAEYVCDFGHIVLGKSVGKKILLTNKHSDPVTWVGMRKKSPSVAGFLVEPETVRKLPPGESVEISISASRAKDGEAGPATFDYFIEFEHGPSYLVKLIANHVIPDIGLSIDRLDFAHVLAGWRKTMVVRFRNELQVPAEWVWREAKGRLGKRLPPSERPFSLEPSTSVLNPGEWQDVLVHFAPLVQPPSHAPTRLPLRIKDSSKNKSIIAKGVVDALQLIIQPQTHFRLGPLLPYVSAAEDLKMLELFNPTGYAVEVVCTDLDKQLLEEDAMLAEYDEYDEYGLALAPLRRAGEPVTTWKKICRRVNQILAQRKKDIAALRKGGTPEGTAAEEKEVSESAVVNANANEVGVAAEGQEGVPPEEGEGEEEEIDEEEAALAREDEEIETEGYSFRVPPSDRLNIIILAPPLTGTTTYASMLSEDKRKVMNLDEILPWMLSEKPFLYRKLRRNPAFVDLYTKAKIIALEQEEKYKAELEEFQKNPPKVKKGEPEPQAPTLRYSFPPDMVLSLVQYRFLAPDCNAGVILDGVLTNSLMETPEEGLAVVLKALSKEKFRIFTLAVEGTEEDAETAEQIKMSIQEPSEEDPQADNAAIAALSRYYKSSLAAGQTAVEEATVEMEAANGRLAEVSKALADAEAALPCEEQEGSPTSNAGEGVDREALLVEISRLRSEKEAVEKEVSDLKAKIESIQAAAVAMTERYIIPSSEGQKKPPDITSFVDALRSAILGIARMVEKIEAMKDEEKIEAIAHTREKLAEKQKRQSQAISASAVSPKSPGKLSTSPKHFLDVPPISLGGEEDHEDPGPSISANNSPREGGGGGTSPVGNGLEGEEEGGEGGEEGEGDVGLGLDLTADAGGGPRPSTPSDLVGLLPPERLELWALSVVPPPFTVFFEELRPLVPLPAIPREPEISDPIFCQIVQRPPPRKNPAPSPNFALLTMIDKPPSKPSTPASEQGNKKGGKDAKKGGKGKDKQEEEPEEKGPEYSTQSRWVIPAGGTQKLYIKFLPKAAGVYNTTFTFECVHGVPTEPAIATVEGVCGIPTLNADPRNVFLRRVRAIRPGRYASRQWVSSQGHFDFGPLLKGRDPALRPPMPSAEGDGSGEVSAPPGSKSASPKAVTPAPGETAATDALGETALDTEPPEIPAPLRSHTETLRLTNNSLFRANVDLSMASTVHFAEETGKGGKGAKNAPADGPQPDDFPFIVEPAKVGIDPGETVEVRLWCFPSKEGAFSDQLVVSIENNPEPLLFPLKALGSAPRVSVDSESFDFGKLILGQKAVRQIKLSNAAAVPAVWSLEGASELPELFTLVPASEGTLAVGETRILSLHFDGKEETVVNETLSLKVTDVEELGLEQERISIPVNAEAFEVKVKLRMPDDAEGLDFGLVRAGTTEQVLLEASNGGKYPVKFEFSPGRRDPLLLVSAQMERSGGQLGRVAFRGVPDLQFIIYEAETGERVQPAYPPVRVSLQSVYSRILIRPARGVSFGAVETGNKRDKTLEIVNEGDFAFEWRLVDLQSLREGSVQLDARPVTPTLDTGAAAKGGKGGKAPAAKAPPPAKGNDKGKGGAAVGEPANFGPFRVSPRGGTLEPGAPPVLVEVSFSAEGDTDSEVELVLLADGVQHDPSCEHLLPLILGAIPEEPVNEEEEKEKEMTPGSPTNTQNVLAAAAGTSKSRPQTAKPKPLPWLLPACMYTLQAESCTPGLNPKWDWIFEEQFVVRNFDEAVTVAGRLDSRVFSEDEKLFSFGPVLAVPGPSGGGAPAGGGEKTEETEERSGACERFRLTNPKGIPIEVSLEVRSGGGTAAPAAGGKGGKGGAATGSEDVFEVQPQKLVIPPHEYRYCSVYFRPTALMRFSGSFSATVARGVDPEATNVNFGLTGEGALPSISFEVPPALPDVPPPDEKAPPQGPFFDFGRLAVGQRLTLDFLLKNPGILPATLRAEYSPNPHFAITIPSTLPLAPKETTTFEVSFSPISEETVELPLRLRTLRNPFEDTTLFLKGKGYVDQVSWQIDNSATQTAFERSSGDFKSREKSGLLNSTDTVNLGETVVGGSTSLSFRLQNHGDKSVRFEFPEESALPAELKGFLKLSPSVGHVHPGTSKLITATLTPTERVKVQKLQIPCTVAEISFAVDGPREDWDDTLKSVKFVPESKAEAAKAESKAKLRVFAAPADGKGAKGKAPPPDKKDAKGKGQKDSPTPEVEEPNEPNVKVELVAEEPANEVVTDSMRQVPLQVTATADFRQLSCSLPRENPEDPLKLLFAPTLLYKARSFKFKITNESSVSAPFSFYFTDLEGNLSAPPFYSITPSQGVLAPGSSPSTPGGPPAGGAASESSVEVTVRFSPVELFDFARLLKCHVPDCTAPGAPGEDGQPTRVASPVALSIGVDAQALRPVCHIDLSEHIGGSSDGSAVSAEGEPAGGASMTGIQELSFDSLGVMVRNVKRFHILNPTSQPYDFFWQQEAPPETAAAEETGAAAAPANAPQELESFRVIPKRGTVLPGKKFEVCVEYLPVSSGRHEAFFGFYIPSESSVDQKFHFKGVVKEPRVGFEKPKVNFSRLLLGGSATETVLLVNREHIPFPFQFDRTSFDFEEGTGGAGGVEKALKVLPLSGVVSPGSALPVSLTFTPNSEKSYNFNVVCHVKRKQKPVVLNVKGEGYAIQQGLSIEERETSRLRQVIEGANVMEMLDFGALQVNDKRSQKLILTNSGKFSFNFAWVAKPARGPTPPIEHAGAVPPFITISPHEGICQSNDQVPIDITFNPQEPYTLDGAILQCKVKSGKPFTLGARGRADRPLVDFSFTFHDFGAAFLRPGTAAVGVGSPPPSPRRALQRSKDGDTAPPPGVFDDDGFLLQSVELVICNRDVHSDCYVKTEGDVPPWLNIHLPPSLIPAGDRLIVPVLFRPTEPIEYRGRVCFTINEVSHVVVTFKGRGCHLRLEMASSDMLLCDFGNLLSGQAAVRQVRLVNKSIRDVDLKLVCVDSAKAVQTSDIAHSVTWSPVSTTLRPRESLPVDVRFAPLKTVAPFKTKIMAYCGTGHRLSLFAVAGKCYATDIQLSETLVLFGPVIVNSKASHAIRMHNVGDLGSRFQFEVPPAGRSGLLFSVSPSEGFLSPQEDLLVSFAFEPREASVRETSVDAFVCFENCPPMKVTLSGRGTSQPDEAVKQLDFTAAVRTEIVQTATISNPSSKEWKLTPVVKTETPSGQNYFFVTPNSKEKEATQAERAAASPVTGPILVPPGADAEVKIVYRPLTMTQPEEPASFGGDSASSPPASPDPKAKAKAAAGKAKAPAAGGTGGDGPSSKAEWMSRFGHLPKEHLGSVFIATPDGKALAFNLVGKSNEPEAEAVEATLPCKSSVTHPVQVTNWLPSRQRFAVACTILDPPPDSPDLANFHVGPPSQFEAPAGMGRKRGLPLELFAYRPGNISLQLLLTNPQSKEFIRFACTFKFEEAQAIDKIKLDTVVRAECRWPISIFNPLPQEVELTGSILPSSGATFQADVVFAPKPLKVAPMSTGKVDLCWRPLIPGNGTGQAVLASKELGSYPYEIEWNARPSGTEKTISCKAPLGNEATAIFRFSHFGTKPANLTPLVAPFSETSAAPSMNPLEADARMAGVFIVDPKPIAVPADKADGVGVQGQCEVRFVPSREGEVRALLQLRSPEGIAYKATLVGLGLPPQPQGPIQVGTGGKGGSASVEFRNPLETPAEFTFTVDNPQFVCAQSAKAVLLEAKKSVQVQLSTKADKPTTGRLIVTGKNTATWVYYLKAD</sequence>
<feature type="region of interest" description="Disordered" evidence="7">
    <location>
        <begin position="4433"/>
        <end position="4458"/>
    </location>
</feature>
<feature type="region of interest" description="Disordered" evidence="7">
    <location>
        <begin position="3154"/>
        <end position="3194"/>
    </location>
</feature>
<name>A0A0G4I9B7_9ALVE</name>
<feature type="domain" description="HYDIN/VesB/CFA65-like Ig-like" evidence="8">
    <location>
        <begin position="1323"/>
        <end position="1418"/>
    </location>
</feature>
<evidence type="ECO:0000256" key="5">
    <source>
        <dbReference type="ARBA" id="ARBA00023273"/>
    </source>
</evidence>
<feature type="compositionally biased region" description="Gly residues" evidence="7">
    <location>
        <begin position="3377"/>
        <end position="3387"/>
    </location>
</feature>
<feature type="compositionally biased region" description="Basic and acidic residues" evidence="7">
    <location>
        <begin position="1234"/>
        <end position="1252"/>
    </location>
</feature>
<dbReference type="PANTHER" id="PTHR23053">
    <property type="entry name" value="DLEC1 DELETED IN LUNG AND ESOPHAGEAL CANCER 1"/>
    <property type="match status" value="1"/>
</dbReference>
<feature type="compositionally biased region" description="Acidic residues" evidence="7">
    <location>
        <begin position="2458"/>
        <end position="2472"/>
    </location>
</feature>
<dbReference type="Gene3D" id="2.60.40.10">
    <property type="entry name" value="Immunoglobulins"/>
    <property type="match status" value="23"/>
</dbReference>
<feature type="region of interest" description="Disordered" evidence="7">
    <location>
        <begin position="1455"/>
        <end position="1480"/>
    </location>
</feature>
<feature type="compositionally biased region" description="Basic and acidic residues" evidence="7">
    <location>
        <begin position="2584"/>
        <end position="2602"/>
    </location>
</feature>
<feature type="compositionally biased region" description="Basic and acidic residues" evidence="7">
    <location>
        <begin position="365"/>
        <end position="375"/>
    </location>
</feature>
<dbReference type="InterPro" id="IPR013783">
    <property type="entry name" value="Ig-like_fold"/>
</dbReference>
<evidence type="ECO:0000256" key="4">
    <source>
        <dbReference type="ARBA" id="ARBA00023069"/>
    </source>
</evidence>
<gene>
    <name evidence="9" type="ORF">Cvel_12216</name>
</gene>
<comment type="subcellular location">
    <subcellularLocation>
        <location evidence="1">Cell projection</location>
        <location evidence="1">Cilium</location>
    </subcellularLocation>
    <subcellularLocation>
        <location evidence="2">Cytoplasm</location>
    </subcellularLocation>
</comment>
<feature type="compositionally biased region" description="Low complexity" evidence="7">
    <location>
        <begin position="4894"/>
        <end position="4905"/>
    </location>
</feature>
<dbReference type="PhylomeDB" id="A0A0G4I9B7"/>
<proteinExistence type="predicted"/>
<feature type="region of interest" description="Disordered" evidence="7">
    <location>
        <begin position="3266"/>
        <end position="3285"/>
    </location>
</feature>
<keyword evidence="6" id="KW-0175">Coiled coil</keyword>
<feature type="region of interest" description="Disordered" evidence="7">
    <location>
        <begin position="1"/>
        <end position="49"/>
    </location>
</feature>
<feature type="region of interest" description="Disordered" evidence="7">
    <location>
        <begin position="1565"/>
        <end position="1611"/>
    </location>
</feature>
<keyword evidence="5" id="KW-0966">Cell projection</keyword>
<dbReference type="Pfam" id="PF22544">
    <property type="entry name" value="HYDIN_VesB_CFA65-like_Ig"/>
    <property type="match status" value="3"/>
</dbReference>
<feature type="region of interest" description="Disordered" evidence="7">
    <location>
        <begin position="2383"/>
        <end position="2497"/>
    </location>
</feature>
<evidence type="ECO:0000313" key="9">
    <source>
        <dbReference type="EMBL" id="CEM53751.1"/>
    </source>
</evidence>
<feature type="compositionally biased region" description="Basic and acidic residues" evidence="7">
    <location>
        <begin position="3803"/>
        <end position="3815"/>
    </location>
</feature>
<reference evidence="9" key="1">
    <citation type="submission" date="2014-11" db="EMBL/GenBank/DDBJ databases">
        <authorList>
            <person name="Otto D Thomas"/>
            <person name="Naeem Raeece"/>
        </authorList>
    </citation>
    <scope>NUCLEOTIDE SEQUENCE</scope>
</reference>
<feature type="compositionally biased region" description="Basic and acidic residues" evidence="7">
    <location>
        <begin position="1182"/>
        <end position="1203"/>
    </location>
</feature>
<dbReference type="InterPro" id="IPR053879">
    <property type="entry name" value="HYDIN_VesB_CFA65-like_Ig"/>
</dbReference>
<feature type="domain" description="HYDIN/VesB/CFA65-like Ig-like" evidence="8">
    <location>
        <begin position="442"/>
        <end position="540"/>
    </location>
</feature>
<dbReference type="EMBL" id="CDMZ01005722">
    <property type="protein sequence ID" value="CEM53751.1"/>
    <property type="molecule type" value="Genomic_DNA"/>
</dbReference>
<feature type="compositionally biased region" description="Polar residues" evidence="7">
    <location>
        <begin position="2391"/>
        <end position="2412"/>
    </location>
</feature>
<dbReference type="InterPro" id="IPR033305">
    <property type="entry name" value="Hydin-like"/>
</dbReference>
<dbReference type="GO" id="GO:0005930">
    <property type="term" value="C:axoneme"/>
    <property type="evidence" value="ECO:0007669"/>
    <property type="project" value="TreeGrafter"/>
</dbReference>
<dbReference type="VEuPathDB" id="CryptoDB:Cvel_12216"/>
<dbReference type="GO" id="GO:0003341">
    <property type="term" value="P:cilium movement"/>
    <property type="evidence" value="ECO:0007669"/>
    <property type="project" value="TreeGrafter"/>
</dbReference>